<dbReference type="EMBL" id="OY660875">
    <property type="protein sequence ID" value="CAJ1067905.1"/>
    <property type="molecule type" value="Genomic_DNA"/>
</dbReference>
<sequence length="146" mass="16292">MSEKASAVDSESQTKLQRSRRALGSGSAVRDQKNRKTDLYIPAPKTSNINTSSRVNNSSFLSSDFTSTLSASKLVLIRLWFQPGLAATLTEPNMNSGWESRLFTHLCALHVCVWVEDGVERVGVQKTETEIETERFRSDPVCNQRV</sequence>
<accession>A0AAV1G3Y6</accession>
<dbReference type="Proteomes" id="UP001178508">
    <property type="component" value="Chromosome 12"/>
</dbReference>
<feature type="region of interest" description="Disordered" evidence="1">
    <location>
        <begin position="1"/>
        <end position="53"/>
    </location>
</feature>
<gene>
    <name evidence="2" type="ORF">XNOV1_A024363</name>
</gene>
<name>A0AAV1G3Y6_XYRNO</name>
<evidence type="ECO:0000313" key="3">
    <source>
        <dbReference type="Proteomes" id="UP001178508"/>
    </source>
</evidence>
<evidence type="ECO:0000256" key="1">
    <source>
        <dbReference type="SAM" id="MobiDB-lite"/>
    </source>
</evidence>
<keyword evidence="3" id="KW-1185">Reference proteome</keyword>
<dbReference type="AlphaFoldDB" id="A0AAV1G3Y6"/>
<proteinExistence type="predicted"/>
<protein>
    <submittedName>
        <fullName evidence="2">Uncharacterized protein</fullName>
    </submittedName>
</protein>
<organism evidence="2 3">
    <name type="scientific">Xyrichtys novacula</name>
    <name type="common">Pearly razorfish</name>
    <name type="synonym">Hemipteronotus novacula</name>
    <dbReference type="NCBI Taxonomy" id="13765"/>
    <lineage>
        <taxon>Eukaryota</taxon>
        <taxon>Metazoa</taxon>
        <taxon>Chordata</taxon>
        <taxon>Craniata</taxon>
        <taxon>Vertebrata</taxon>
        <taxon>Euteleostomi</taxon>
        <taxon>Actinopterygii</taxon>
        <taxon>Neopterygii</taxon>
        <taxon>Teleostei</taxon>
        <taxon>Neoteleostei</taxon>
        <taxon>Acanthomorphata</taxon>
        <taxon>Eupercaria</taxon>
        <taxon>Labriformes</taxon>
        <taxon>Labridae</taxon>
        <taxon>Xyrichtys</taxon>
    </lineage>
</organism>
<evidence type="ECO:0000313" key="2">
    <source>
        <dbReference type="EMBL" id="CAJ1067905.1"/>
    </source>
</evidence>
<reference evidence="2" key="1">
    <citation type="submission" date="2023-08" db="EMBL/GenBank/DDBJ databases">
        <authorList>
            <person name="Alioto T."/>
            <person name="Alioto T."/>
            <person name="Gomez Garrido J."/>
        </authorList>
    </citation>
    <scope>NUCLEOTIDE SEQUENCE</scope>
</reference>